<dbReference type="Gene3D" id="6.10.140.920">
    <property type="match status" value="1"/>
</dbReference>
<dbReference type="InterPro" id="IPR004244">
    <property type="entry name" value="Transposase_22"/>
</dbReference>
<name>R7V0Y1_CAPTE</name>
<dbReference type="Gene3D" id="3.30.70.1820">
    <property type="entry name" value="L1 transposable element, RRM domain"/>
    <property type="match status" value="1"/>
</dbReference>
<organism evidence="2">
    <name type="scientific">Capitella teleta</name>
    <name type="common">Polychaete worm</name>
    <dbReference type="NCBI Taxonomy" id="283909"/>
    <lineage>
        <taxon>Eukaryota</taxon>
        <taxon>Metazoa</taxon>
        <taxon>Spiralia</taxon>
        <taxon>Lophotrochozoa</taxon>
        <taxon>Annelida</taxon>
        <taxon>Polychaeta</taxon>
        <taxon>Sedentaria</taxon>
        <taxon>Scolecida</taxon>
        <taxon>Capitellidae</taxon>
        <taxon>Capitella</taxon>
    </lineage>
</organism>
<dbReference type="EMBL" id="AMQN01005387">
    <property type="status" value="NOT_ANNOTATED_CDS"/>
    <property type="molecule type" value="Genomic_DNA"/>
</dbReference>
<proteinExistence type="predicted"/>
<evidence type="ECO:0000313" key="4">
    <source>
        <dbReference type="Proteomes" id="UP000014760"/>
    </source>
</evidence>
<dbReference type="PANTHER" id="PTHR11505">
    <property type="entry name" value="L1 TRANSPOSABLE ELEMENT-RELATED"/>
    <property type="match status" value="1"/>
</dbReference>
<evidence type="ECO:0000313" key="2">
    <source>
        <dbReference type="EMBL" id="ELU12503.1"/>
    </source>
</evidence>
<dbReference type="OrthoDB" id="6062651at2759"/>
<dbReference type="EnsemblMetazoa" id="CapteT214830">
    <property type="protein sequence ID" value="CapteP214830"/>
    <property type="gene ID" value="CapteG214830"/>
</dbReference>
<dbReference type="Proteomes" id="UP000014760">
    <property type="component" value="Unassembled WGS sequence"/>
</dbReference>
<sequence>MGLDQKEFTKAFIKAMNDPSVSQALTGRVSAAVMNEMNGLRQAVQQLTSTVSRLTEKLTEKEEENTRLKEKVTTLEQTLEEKCDSLEQYTRRNTLRISGLEENDNEDAYEVSMDVLKKLPVGDQLSFKNIDRCHRIGPKTTTDRPRLMMVKFATYRMRQKVYKQKRNLNDTPIFINEDLTKRRATLLYEARKMKRAGGIKDCWSADGNIFVRNSHGRVQMVRNLSQLDSVNQQLAAAASASKKSEMNIWAADSATSTTVLHQLQKRVVRVIHKLHPRESTGAYFRLAGIMTISEINRIETAIFAYKWKFSLLPTLFDRFFSLRSDTHSRQTRSAQTFNLIKCRTETRKRSLAFRAAALLNRIYELNVITFSTIMSVKLFKRTLRNAVIDGMF</sequence>
<dbReference type="EMBL" id="AMQN01005388">
    <property type="status" value="NOT_ANNOTATED_CDS"/>
    <property type="molecule type" value="Genomic_DNA"/>
</dbReference>
<feature type="coiled-coil region" evidence="1">
    <location>
        <begin position="37"/>
        <end position="92"/>
    </location>
</feature>
<evidence type="ECO:0000256" key="1">
    <source>
        <dbReference type="SAM" id="Coils"/>
    </source>
</evidence>
<dbReference type="AlphaFoldDB" id="R7V0Y1"/>
<reference evidence="3" key="3">
    <citation type="submission" date="2015-06" db="UniProtKB">
        <authorList>
            <consortium name="EnsemblMetazoa"/>
        </authorList>
    </citation>
    <scope>IDENTIFICATION</scope>
</reference>
<reference evidence="4" key="1">
    <citation type="submission" date="2012-12" db="EMBL/GenBank/DDBJ databases">
        <authorList>
            <person name="Hellsten U."/>
            <person name="Grimwood J."/>
            <person name="Chapman J.A."/>
            <person name="Shapiro H."/>
            <person name="Aerts A."/>
            <person name="Otillar R.P."/>
            <person name="Terry A.Y."/>
            <person name="Boore J.L."/>
            <person name="Simakov O."/>
            <person name="Marletaz F."/>
            <person name="Cho S.-J."/>
            <person name="Edsinger-Gonzales E."/>
            <person name="Havlak P."/>
            <person name="Kuo D.-H."/>
            <person name="Larsson T."/>
            <person name="Lv J."/>
            <person name="Arendt D."/>
            <person name="Savage R."/>
            <person name="Osoegawa K."/>
            <person name="de Jong P."/>
            <person name="Lindberg D.R."/>
            <person name="Seaver E.C."/>
            <person name="Weisblat D.A."/>
            <person name="Putnam N.H."/>
            <person name="Grigoriev I.V."/>
            <person name="Rokhsar D.S."/>
        </authorList>
    </citation>
    <scope>NUCLEOTIDE SEQUENCE</scope>
    <source>
        <strain evidence="4">I ESC-2004</strain>
    </source>
</reference>
<dbReference type="EMBL" id="KB295903">
    <property type="protein sequence ID" value="ELU12503.1"/>
    <property type="molecule type" value="Genomic_DNA"/>
</dbReference>
<gene>
    <name evidence="2" type="ORF">CAPTEDRAFT_214830</name>
</gene>
<protein>
    <submittedName>
        <fullName evidence="2 3">Uncharacterized protein</fullName>
    </submittedName>
</protein>
<dbReference type="HOGENOM" id="CLU_704460_0_0_1"/>
<evidence type="ECO:0000313" key="3">
    <source>
        <dbReference type="EnsemblMetazoa" id="CapteP214830"/>
    </source>
</evidence>
<keyword evidence="4" id="KW-1185">Reference proteome</keyword>
<dbReference type="OMA" id="GVFIDEH"/>
<keyword evidence="1" id="KW-0175">Coiled coil</keyword>
<reference evidence="2 4" key="2">
    <citation type="journal article" date="2013" name="Nature">
        <title>Insights into bilaterian evolution from three spiralian genomes.</title>
        <authorList>
            <person name="Simakov O."/>
            <person name="Marletaz F."/>
            <person name="Cho S.J."/>
            <person name="Edsinger-Gonzales E."/>
            <person name="Havlak P."/>
            <person name="Hellsten U."/>
            <person name="Kuo D.H."/>
            <person name="Larsson T."/>
            <person name="Lv J."/>
            <person name="Arendt D."/>
            <person name="Savage R."/>
            <person name="Osoegawa K."/>
            <person name="de Jong P."/>
            <person name="Grimwood J."/>
            <person name="Chapman J.A."/>
            <person name="Shapiro H."/>
            <person name="Aerts A."/>
            <person name="Otillar R.P."/>
            <person name="Terry A.Y."/>
            <person name="Boore J.L."/>
            <person name="Grigoriev I.V."/>
            <person name="Lindberg D.R."/>
            <person name="Seaver E.C."/>
            <person name="Weisblat D.A."/>
            <person name="Putnam N.H."/>
            <person name="Rokhsar D.S."/>
        </authorList>
    </citation>
    <scope>NUCLEOTIDE SEQUENCE</scope>
    <source>
        <strain evidence="2 4">I ESC-2004</strain>
    </source>
</reference>
<accession>R7V0Y1</accession>